<name>A0ABV5LZP7_9ACTN</name>
<dbReference type="RefSeq" id="WP_246655681.1">
    <property type="nucleotide sequence ID" value="NZ_CP061913.1"/>
</dbReference>
<reference evidence="1 2" key="1">
    <citation type="submission" date="2024-09" db="EMBL/GenBank/DDBJ databases">
        <authorList>
            <person name="Sun Q."/>
            <person name="Mori K."/>
        </authorList>
    </citation>
    <scope>NUCLEOTIDE SEQUENCE [LARGE SCALE GENOMIC DNA]</scope>
    <source>
        <strain evidence="1 2">JCM 3307</strain>
    </source>
</reference>
<keyword evidence="2" id="KW-1185">Reference proteome</keyword>
<sequence>MVWGVEGEAGFLSPLTHVRAVRWECSMYRQGDVLLVPVSAGEVPGTAVPAPRDRAGRMVLARGEATGHAHVIVGPDTVLLADRDDVDRLFVKIITRARVVHEEHGTITIPAGSYRIVRQREYLPGAYRYVAD</sequence>
<comment type="caution">
    <text evidence="1">The sequence shown here is derived from an EMBL/GenBank/DDBJ whole genome shotgun (WGS) entry which is preliminary data.</text>
</comment>
<accession>A0ABV5LZP7</accession>
<dbReference type="EMBL" id="JBHMCA010000011">
    <property type="protein sequence ID" value="MFB9442088.1"/>
    <property type="molecule type" value="Genomic_DNA"/>
</dbReference>
<evidence type="ECO:0000313" key="1">
    <source>
        <dbReference type="EMBL" id="MFB9442088.1"/>
    </source>
</evidence>
<gene>
    <name evidence="1" type="ORF">ACFFTR_03170</name>
</gene>
<dbReference type="Proteomes" id="UP001589608">
    <property type="component" value="Unassembled WGS sequence"/>
</dbReference>
<evidence type="ECO:0000313" key="2">
    <source>
        <dbReference type="Proteomes" id="UP001589608"/>
    </source>
</evidence>
<protein>
    <submittedName>
        <fullName evidence="1">Uncharacterized protein</fullName>
    </submittedName>
</protein>
<organism evidence="1 2">
    <name type="scientific">Dactylosporangium vinaceum</name>
    <dbReference type="NCBI Taxonomy" id="53362"/>
    <lineage>
        <taxon>Bacteria</taxon>
        <taxon>Bacillati</taxon>
        <taxon>Actinomycetota</taxon>
        <taxon>Actinomycetes</taxon>
        <taxon>Micromonosporales</taxon>
        <taxon>Micromonosporaceae</taxon>
        <taxon>Dactylosporangium</taxon>
    </lineage>
</organism>
<proteinExistence type="predicted"/>